<dbReference type="PATRIC" id="fig|1202539.3.peg.121"/>
<dbReference type="HOGENOM" id="CLU_2697720_0_0_6"/>
<dbReference type="EMBL" id="CP003544">
    <property type="protein sequence ID" value="AFP84171.1"/>
    <property type="molecule type" value="Genomic_DNA"/>
</dbReference>
<dbReference type="OrthoDB" id="9807878at2"/>
<dbReference type="InterPro" id="IPR023803">
    <property type="entry name" value="Ribosomal_bS16_dom_sf"/>
</dbReference>
<name>J3VQD4_CARRU</name>
<evidence type="ECO:0000313" key="2">
    <source>
        <dbReference type="Proteomes" id="UP000003933"/>
    </source>
</evidence>
<gene>
    <name evidence="1" type="primary">rpsP</name>
    <name evidence="1" type="ORF">A355_0151</name>
</gene>
<dbReference type="Gene3D" id="3.30.1320.10">
    <property type="match status" value="1"/>
</dbReference>
<dbReference type="GO" id="GO:0005840">
    <property type="term" value="C:ribosome"/>
    <property type="evidence" value="ECO:0007669"/>
    <property type="project" value="UniProtKB-KW"/>
</dbReference>
<dbReference type="RefSeq" id="WP_014887471.1">
    <property type="nucleotide sequence ID" value="NC_018417.1"/>
</dbReference>
<dbReference type="AlphaFoldDB" id="J3VQD4"/>
<dbReference type="SUPFAM" id="SSF54565">
    <property type="entry name" value="Ribosomal protein S16"/>
    <property type="match status" value="1"/>
</dbReference>
<dbReference type="Proteomes" id="UP000003933">
    <property type="component" value="Chromosome"/>
</dbReference>
<sequence>MVVIRLSKKKKNFFFINSIYKKNSVYGKILKRIGFYDSLINYSKNYFVNYKILFFYIKNGAKLSKRVYYFLKK</sequence>
<dbReference type="STRING" id="1202539.A355_0151"/>
<keyword evidence="1" id="KW-0687">Ribonucleoprotein</keyword>
<keyword evidence="1" id="KW-0689">Ribosomal protein</keyword>
<accession>J3VQD4</accession>
<proteinExistence type="predicted"/>
<dbReference type="KEGG" id="crt:A355_0151"/>
<organism evidence="1 2">
    <name type="scientific">Candidatus Carsonella ruddii HT isolate Thao2000</name>
    <dbReference type="NCBI Taxonomy" id="1202539"/>
    <lineage>
        <taxon>Bacteria</taxon>
        <taxon>Pseudomonadati</taxon>
        <taxon>Pseudomonadota</taxon>
        <taxon>Gammaproteobacteria</taxon>
        <taxon>Oceanospirillales</taxon>
        <taxon>Halomonadaceae</taxon>
        <taxon>Zymobacter group</taxon>
        <taxon>Candidatus Carsonella</taxon>
    </lineage>
</organism>
<reference evidence="1 2" key="1">
    <citation type="journal article" date="2012" name="Mol. Biol. Evol.">
        <title>Genome reduction and co-evolution between the primary and secondary bacterial symbionts of psyllids.</title>
        <authorList>
            <person name="Sloan D.B."/>
            <person name="Moran N.A."/>
        </authorList>
    </citation>
    <scope>NUCLEOTIDE SEQUENCE [LARGE SCALE GENOMIC DNA]</scope>
    <source>
        <strain evidence="1 2">HT</strain>
    </source>
</reference>
<evidence type="ECO:0000313" key="1">
    <source>
        <dbReference type="EMBL" id="AFP84171.1"/>
    </source>
</evidence>
<protein>
    <submittedName>
        <fullName evidence="1">Ribosomal protein S16</fullName>
    </submittedName>
</protein>